<evidence type="ECO:0000313" key="2">
    <source>
        <dbReference type="EMBL" id="KAK8865285.1"/>
    </source>
</evidence>
<dbReference type="Gene3D" id="1.10.510.10">
    <property type="entry name" value="Transferase(Phosphotransferase) domain 1"/>
    <property type="match status" value="1"/>
</dbReference>
<dbReference type="PROSITE" id="PS50011">
    <property type="entry name" value="PROTEIN_KINASE_DOM"/>
    <property type="match status" value="1"/>
</dbReference>
<protein>
    <recommendedName>
        <fullName evidence="1">Protein kinase domain-containing protein</fullName>
    </recommendedName>
</protein>
<keyword evidence="3" id="KW-1185">Reference proteome</keyword>
<dbReference type="Gene3D" id="1.25.40.10">
    <property type="entry name" value="Tetratricopeptide repeat domain"/>
    <property type="match status" value="1"/>
</dbReference>
<dbReference type="EMBL" id="JAPFFF010000016">
    <property type="protein sequence ID" value="KAK8865285.1"/>
    <property type="molecule type" value="Genomic_DNA"/>
</dbReference>
<dbReference type="Proteomes" id="UP001470230">
    <property type="component" value="Unassembled WGS sequence"/>
</dbReference>
<dbReference type="InterPro" id="IPR006597">
    <property type="entry name" value="Sel1-like"/>
</dbReference>
<feature type="domain" description="Protein kinase" evidence="1">
    <location>
        <begin position="1"/>
        <end position="156"/>
    </location>
</feature>
<proteinExistence type="predicted"/>
<dbReference type="Pfam" id="PF00069">
    <property type="entry name" value="Pkinase"/>
    <property type="match status" value="1"/>
</dbReference>
<dbReference type="InterPro" id="IPR011009">
    <property type="entry name" value="Kinase-like_dom_sf"/>
</dbReference>
<dbReference type="SMART" id="SM00671">
    <property type="entry name" value="SEL1"/>
    <property type="match status" value="4"/>
</dbReference>
<sequence>MLNVTKLSYEQKFYIFLGISLSIQYIHSLNYICRDLTLDNIIINQRKNPVLIDFDRCIKFKDDESIDDKTDFLKDGTAPEKPKTYKSDIYSLGYILNYLSLRPLPNLEFSENVIEMCLRKDPTPRLKILELIKYFLVFYNIQDKITNVDKGIHYFSLAADQNNSDALFGLGVVYYTGQYISCNINKANKNFSLAADQNNSKAKYNLGVIYYEGKYISCDIDKAIHYFSLAANQKNSDALFGLGVVYYGGKYISRDIDKAIHYFSLVANYYDSNALYNLGVIYAEGKYISRDIDKAIYFYS</sequence>
<name>A0ABR2ILV3_9EUKA</name>
<dbReference type="InterPro" id="IPR000719">
    <property type="entry name" value="Prot_kinase_dom"/>
</dbReference>
<dbReference type="InterPro" id="IPR052945">
    <property type="entry name" value="Mitotic_Regulator"/>
</dbReference>
<dbReference type="PANTHER" id="PTHR43628">
    <property type="entry name" value="ACTIVATOR OF C KINASE PROTEIN 1-RELATED"/>
    <property type="match status" value="1"/>
</dbReference>
<dbReference type="PANTHER" id="PTHR43628:SF1">
    <property type="entry name" value="CHITIN SYNTHASE REGULATORY FACTOR 2-RELATED"/>
    <property type="match status" value="1"/>
</dbReference>
<organism evidence="2 3">
    <name type="scientific">Tritrichomonas musculus</name>
    <dbReference type="NCBI Taxonomy" id="1915356"/>
    <lineage>
        <taxon>Eukaryota</taxon>
        <taxon>Metamonada</taxon>
        <taxon>Parabasalia</taxon>
        <taxon>Tritrichomonadida</taxon>
        <taxon>Tritrichomonadidae</taxon>
        <taxon>Tritrichomonas</taxon>
    </lineage>
</organism>
<evidence type="ECO:0000259" key="1">
    <source>
        <dbReference type="PROSITE" id="PS50011"/>
    </source>
</evidence>
<dbReference type="InterPro" id="IPR011990">
    <property type="entry name" value="TPR-like_helical_dom_sf"/>
</dbReference>
<gene>
    <name evidence="2" type="ORF">M9Y10_010825</name>
</gene>
<comment type="caution">
    <text evidence="2">The sequence shown here is derived from an EMBL/GenBank/DDBJ whole genome shotgun (WGS) entry which is preliminary data.</text>
</comment>
<reference evidence="2 3" key="1">
    <citation type="submission" date="2024-04" db="EMBL/GenBank/DDBJ databases">
        <title>Tritrichomonas musculus Genome.</title>
        <authorList>
            <person name="Alves-Ferreira E."/>
            <person name="Grigg M."/>
            <person name="Lorenzi H."/>
            <person name="Galac M."/>
        </authorList>
    </citation>
    <scope>NUCLEOTIDE SEQUENCE [LARGE SCALE GENOMIC DNA]</scope>
    <source>
        <strain evidence="2 3">EAF2021</strain>
    </source>
</reference>
<dbReference type="Pfam" id="PF08238">
    <property type="entry name" value="Sel1"/>
    <property type="match status" value="5"/>
</dbReference>
<dbReference type="SUPFAM" id="SSF56112">
    <property type="entry name" value="Protein kinase-like (PK-like)"/>
    <property type="match status" value="1"/>
</dbReference>
<evidence type="ECO:0000313" key="3">
    <source>
        <dbReference type="Proteomes" id="UP001470230"/>
    </source>
</evidence>
<accession>A0ABR2ILV3</accession>
<dbReference type="SUPFAM" id="SSF81901">
    <property type="entry name" value="HCP-like"/>
    <property type="match status" value="1"/>
</dbReference>